<keyword evidence="1" id="KW-0472">Membrane</keyword>
<evidence type="ECO:0000256" key="1">
    <source>
        <dbReference type="SAM" id="Phobius"/>
    </source>
</evidence>
<dbReference type="InterPro" id="IPR021109">
    <property type="entry name" value="Peptidase_aspartic_dom_sf"/>
</dbReference>
<dbReference type="OrthoDB" id="4074350at2759"/>
<dbReference type="SUPFAM" id="SSF50630">
    <property type="entry name" value="Acid proteases"/>
    <property type="match status" value="1"/>
</dbReference>
<dbReference type="EMBL" id="JAACFV010000031">
    <property type="protein sequence ID" value="KAF7510332.1"/>
    <property type="molecule type" value="Genomic_DNA"/>
</dbReference>
<dbReference type="Proteomes" id="UP000606974">
    <property type="component" value="Unassembled WGS sequence"/>
</dbReference>
<evidence type="ECO:0008006" key="4">
    <source>
        <dbReference type="Google" id="ProtNLM"/>
    </source>
</evidence>
<proteinExistence type="predicted"/>
<gene>
    <name evidence="2" type="ORF">GJ744_006828</name>
</gene>
<keyword evidence="1" id="KW-1133">Transmembrane helix</keyword>
<comment type="caution">
    <text evidence="2">The sequence shown here is derived from an EMBL/GenBank/DDBJ whole genome shotgun (WGS) entry which is preliminary data.</text>
</comment>
<sequence length="404" mass="44059">MGVDVCRPDNRPNTTLDQCRSRRGGLLDVAAMGSSFIPIATSSLVPDDGWRKFMDPSQPFQQAGKTTLDLPSDASIEMPVAIVTEGQNHTTSELGLGLSSVFLQSLVDAGLIAARVFGLNAGSQSTAQPREGSLVLGGYDTASISSHFTEYPMDYPLLKEISNRVCPLQVKIRKLILRPADGDDITLSDEGSEIDACIEPYDNLFRLPTFAFDLFKQHTQWTSDTTGDPELLVTEPGLFYPSSTGFNGSLLISLNNDFEVEIPNAELQHPLRGIAANGTRVLNNNITEANVYFNSAPLQAVVLGKAFLSQVYLAVDYDAKRFKLARQIQRDVTPNPAHLSPCSSKKLGGGSIAAIVIGSVLGLLIALLLWSGWYFRKRLEAINWKVEHFPHSQSQTKTVPLQHA</sequence>
<evidence type="ECO:0000313" key="3">
    <source>
        <dbReference type="Proteomes" id="UP000606974"/>
    </source>
</evidence>
<evidence type="ECO:0000313" key="2">
    <source>
        <dbReference type="EMBL" id="KAF7510332.1"/>
    </source>
</evidence>
<name>A0A8H7ALP0_9EURO</name>
<dbReference type="AlphaFoldDB" id="A0A8H7ALP0"/>
<keyword evidence="1" id="KW-0812">Transmembrane</keyword>
<reference evidence="2" key="1">
    <citation type="submission" date="2020-02" db="EMBL/GenBank/DDBJ databases">
        <authorList>
            <person name="Palmer J.M."/>
        </authorList>
    </citation>
    <scope>NUCLEOTIDE SEQUENCE</scope>
    <source>
        <strain evidence="2">EPUS1.4</strain>
        <tissue evidence="2">Thallus</tissue>
    </source>
</reference>
<dbReference type="Gene3D" id="2.40.70.10">
    <property type="entry name" value="Acid Proteases"/>
    <property type="match status" value="1"/>
</dbReference>
<organism evidence="2 3">
    <name type="scientific">Endocarpon pusillum</name>
    <dbReference type="NCBI Taxonomy" id="364733"/>
    <lineage>
        <taxon>Eukaryota</taxon>
        <taxon>Fungi</taxon>
        <taxon>Dikarya</taxon>
        <taxon>Ascomycota</taxon>
        <taxon>Pezizomycotina</taxon>
        <taxon>Eurotiomycetes</taxon>
        <taxon>Chaetothyriomycetidae</taxon>
        <taxon>Verrucariales</taxon>
        <taxon>Verrucariaceae</taxon>
        <taxon>Endocarpon</taxon>
    </lineage>
</organism>
<accession>A0A8H7ALP0</accession>
<protein>
    <recommendedName>
        <fullName evidence="4">Peptidase A1 domain-containing protein</fullName>
    </recommendedName>
</protein>
<feature type="transmembrane region" description="Helical" evidence="1">
    <location>
        <begin position="352"/>
        <end position="375"/>
    </location>
</feature>
<keyword evidence="3" id="KW-1185">Reference proteome</keyword>